<proteinExistence type="predicted"/>
<evidence type="ECO:0000256" key="1">
    <source>
        <dbReference type="ARBA" id="ARBA00023015"/>
    </source>
</evidence>
<keyword evidence="6" id="KW-1185">Reference proteome</keyword>
<keyword evidence="2" id="KW-0238">DNA-binding</keyword>
<dbReference type="Gene3D" id="1.10.10.10">
    <property type="entry name" value="Winged helix-like DNA-binding domain superfamily/Winged helix DNA-binding domain"/>
    <property type="match status" value="1"/>
</dbReference>
<dbReference type="PANTHER" id="PTHR43537">
    <property type="entry name" value="TRANSCRIPTIONAL REGULATOR, GNTR FAMILY"/>
    <property type="match status" value="1"/>
</dbReference>
<dbReference type="Pfam" id="PF08461">
    <property type="entry name" value="WHD_RNase_R"/>
    <property type="match status" value="1"/>
</dbReference>
<evidence type="ECO:0000256" key="2">
    <source>
        <dbReference type="ARBA" id="ARBA00023125"/>
    </source>
</evidence>
<dbReference type="Pfam" id="PF07729">
    <property type="entry name" value="FCD"/>
    <property type="match status" value="1"/>
</dbReference>
<keyword evidence="1" id="KW-0805">Transcription regulation</keyword>
<feature type="domain" description="GntR C-terminal" evidence="4">
    <location>
        <begin position="106"/>
        <end position="233"/>
    </location>
</feature>
<dbReference type="Gene3D" id="1.20.120.530">
    <property type="entry name" value="GntR ligand-binding domain-like"/>
    <property type="match status" value="1"/>
</dbReference>
<evidence type="ECO:0000313" key="5">
    <source>
        <dbReference type="EMBL" id="MDQ4213094.1"/>
    </source>
</evidence>
<dbReference type="InterPro" id="IPR008920">
    <property type="entry name" value="TF_FadR/GntR_C"/>
</dbReference>
<sequence length="248" mass="26303">MSTPPGNVELAVLSFLSEAEGPVGSQRLANALRAQEIPVAEATAGRYLHALQAAGLIATAGTKQGRTITSQGRQRLDELQRSMSLHEHGANVAEAIRAAELEDLIAVLQVRRGLEAEAAGLAAVAATDEELATILAGAIEDLRTVDRGEVPTALGSSQFHMSIATASHNPVLVSVAAMLLDPTNAQRLRSGEEVSLRSDSIRRQAEEHIEIAKAMAARDAERASRLTGEHLSHFLQSATDYQALDHDA</sequence>
<reference evidence="5 6" key="1">
    <citation type="submission" date="2023-08" db="EMBL/GenBank/DDBJ databases">
        <title>Microbacterium sp. nov., isolated from a waste landfill.</title>
        <authorList>
            <person name="Wen W."/>
        </authorList>
    </citation>
    <scope>NUCLEOTIDE SEQUENCE [LARGE SCALE GENOMIC DNA]</scope>
    <source>
        <strain evidence="5 6">ASV81</strain>
    </source>
</reference>
<evidence type="ECO:0000256" key="3">
    <source>
        <dbReference type="ARBA" id="ARBA00023163"/>
    </source>
</evidence>
<organism evidence="5 6">
    <name type="scientific">Microbacterium capsulatum</name>
    <dbReference type="NCBI Taxonomy" id="3041921"/>
    <lineage>
        <taxon>Bacteria</taxon>
        <taxon>Bacillati</taxon>
        <taxon>Actinomycetota</taxon>
        <taxon>Actinomycetes</taxon>
        <taxon>Micrococcales</taxon>
        <taxon>Microbacteriaceae</taxon>
        <taxon>Microbacterium</taxon>
    </lineage>
</organism>
<evidence type="ECO:0000313" key="6">
    <source>
        <dbReference type="Proteomes" id="UP001230289"/>
    </source>
</evidence>
<name>A0ABU0XEF3_9MICO</name>
<dbReference type="InterPro" id="IPR011711">
    <property type="entry name" value="GntR_C"/>
</dbReference>
<dbReference type="InterPro" id="IPR013668">
    <property type="entry name" value="RNase_R_HTH_12"/>
</dbReference>
<protein>
    <submittedName>
        <fullName evidence="5">FCD domain-containing protein</fullName>
    </submittedName>
</protein>
<dbReference type="Proteomes" id="UP001230289">
    <property type="component" value="Unassembled WGS sequence"/>
</dbReference>
<comment type="caution">
    <text evidence="5">The sequence shown here is derived from an EMBL/GenBank/DDBJ whole genome shotgun (WGS) entry which is preliminary data.</text>
</comment>
<dbReference type="SUPFAM" id="SSF48008">
    <property type="entry name" value="GntR ligand-binding domain-like"/>
    <property type="match status" value="1"/>
</dbReference>
<dbReference type="SUPFAM" id="SSF46785">
    <property type="entry name" value="Winged helix' DNA-binding domain"/>
    <property type="match status" value="1"/>
</dbReference>
<evidence type="ECO:0000259" key="4">
    <source>
        <dbReference type="SMART" id="SM00895"/>
    </source>
</evidence>
<dbReference type="InterPro" id="IPR036388">
    <property type="entry name" value="WH-like_DNA-bd_sf"/>
</dbReference>
<dbReference type="RefSeq" id="WP_308488035.1">
    <property type="nucleotide sequence ID" value="NZ_JAVFCB010000002.1"/>
</dbReference>
<keyword evidence="3" id="KW-0804">Transcription</keyword>
<dbReference type="EMBL" id="JAVFCB010000002">
    <property type="protein sequence ID" value="MDQ4213094.1"/>
    <property type="molecule type" value="Genomic_DNA"/>
</dbReference>
<accession>A0ABU0XEF3</accession>
<dbReference type="SMART" id="SM00895">
    <property type="entry name" value="FCD"/>
    <property type="match status" value="1"/>
</dbReference>
<dbReference type="InterPro" id="IPR036390">
    <property type="entry name" value="WH_DNA-bd_sf"/>
</dbReference>
<dbReference type="PANTHER" id="PTHR43537:SF5">
    <property type="entry name" value="UXU OPERON TRANSCRIPTIONAL REGULATOR"/>
    <property type="match status" value="1"/>
</dbReference>
<gene>
    <name evidence="5" type="ORF">RBR11_04130</name>
</gene>